<dbReference type="KEGG" id="smo:SELMODRAFT_417135"/>
<accession>D8S1H1</accession>
<sequence length="148" mass="16931">MEVGDPDVFFGWGSKELDERKNYLATTDLFNSCLECHECLQAHGDETKMVVAHVRRAEARIYQARAIRRSTGRHRKVKGETLLGLKRYGSSSSCFRQVIEVKASPGLWAKFYFYAQASMLIWSCSCVVELDDRRLRRGIWAPQLPGDV</sequence>
<organism evidence="2">
    <name type="scientific">Selaginella moellendorffii</name>
    <name type="common">Spikemoss</name>
    <dbReference type="NCBI Taxonomy" id="88036"/>
    <lineage>
        <taxon>Eukaryota</taxon>
        <taxon>Viridiplantae</taxon>
        <taxon>Streptophyta</taxon>
        <taxon>Embryophyta</taxon>
        <taxon>Tracheophyta</taxon>
        <taxon>Lycopodiopsida</taxon>
        <taxon>Selaginellales</taxon>
        <taxon>Selaginellaceae</taxon>
        <taxon>Selaginella</taxon>
    </lineage>
</organism>
<dbReference type="AlphaFoldDB" id="D8S1H1"/>
<evidence type="ECO:0000313" key="2">
    <source>
        <dbReference type="Proteomes" id="UP000001514"/>
    </source>
</evidence>
<keyword evidence="2" id="KW-1185">Reference proteome</keyword>
<proteinExistence type="predicted"/>
<reference evidence="1 2" key="1">
    <citation type="journal article" date="2011" name="Science">
        <title>The Selaginella genome identifies genetic changes associated with the evolution of vascular plants.</title>
        <authorList>
            <person name="Banks J.A."/>
            <person name="Nishiyama T."/>
            <person name="Hasebe M."/>
            <person name="Bowman J.L."/>
            <person name="Gribskov M."/>
            <person name="dePamphilis C."/>
            <person name="Albert V.A."/>
            <person name="Aono N."/>
            <person name="Aoyama T."/>
            <person name="Ambrose B.A."/>
            <person name="Ashton N.W."/>
            <person name="Axtell M.J."/>
            <person name="Barker E."/>
            <person name="Barker M.S."/>
            <person name="Bennetzen J.L."/>
            <person name="Bonawitz N.D."/>
            <person name="Chapple C."/>
            <person name="Cheng C."/>
            <person name="Correa L.G."/>
            <person name="Dacre M."/>
            <person name="DeBarry J."/>
            <person name="Dreyer I."/>
            <person name="Elias M."/>
            <person name="Engstrom E.M."/>
            <person name="Estelle M."/>
            <person name="Feng L."/>
            <person name="Finet C."/>
            <person name="Floyd S.K."/>
            <person name="Frommer W.B."/>
            <person name="Fujita T."/>
            <person name="Gramzow L."/>
            <person name="Gutensohn M."/>
            <person name="Harholt J."/>
            <person name="Hattori M."/>
            <person name="Heyl A."/>
            <person name="Hirai T."/>
            <person name="Hiwatashi Y."/>
            <person name="Ishikawa M."/>
            <person name="Iwata M."/>
            <person name="Karol K.G."/>
            <person name="Koehler B."/>
            <person name="Kolukisaoglu U."/>
            <person name="Kubo M."/>
            <person name="Kurata T."/>
            <person name="Lalonde S."/>
            <person name="Li K."/>
            <person name="Li Y."/>
            <person name="Litt A."/>
            <person name="Lyons E."/>
            <person name="Manning G."/>
            <person name="Maruyama T."/>
            <person name="Michael T.P."/>
            <person name="Mikami K."/>
            <person name="Miyazaki S."/>
            <person name="Morinaga S."/>
            <person name="Murata T."/>
            <person name="Mueller-Roeber B."/>
            <person name="Nelson D.R."/>
            <person name="Obara M."/>
            <person name="Oguri Y."/>
            <person name="Olmstead R.G."/>
            <person name="Onodera N."/>
            <person name="Petersen B.L."/>
            <person name="Pils B."/>
            <person name="Prigge M."/>
            <person name="Rensing S.A."/>
            <person name="Riano-Pachon D.M."/>
            <person name="Roberts A.W."/>
            <person name="Sato Y."/>
            <person name="Scheller H.V."/>
            <person name="Schulz B."/>
            <person name="Schulz C."/>
            <person name="Shakirov E.V."/>
            <person name="Shibagaki N."/>
            <person name="Shinohara N."/>
            <person name="Shippen D.E."/>
            <person name="Soerensen I."/>
            <person name="Sotooka R."/>
            <person name="Sugimoto N."/>
            <person name="Sugita M."/>
            <person name="Sumikawa N."/>
            <person name="Tanurdzic M."/>
            <person name="Theissen G."/>
            <person name="Ulvskov P."/>
            <person name="Wakazuki S."/>
            <person name="Weng J.K."/>
            <person name="Willats W.W."/>
            <person name="Wipf D."/>
            <person name="Wolf P.G."/>
            <person name="Yang L."/>
            <person name="Zimmer A.D."/>
            <person name="Zhu Q."/>
            <person name="Mitros T."/>
            <person name="Hellsten U."/>
            <person name="Loque D."/>
            <person name="Otillar R."/>
            <person name="Salamov A."/>
            <person name="Schmutz J."/>
            <person name="Shapiro H."/>
            <person name="Lindquist E."/>
            <person name="Lucas S."/>
            <person name="Rokhsar D."/>
            <person name="Grigoriev I.V."/>
        </authorList>
    </citation>
    <scope>NUCLEOTIDE SEQUENCE [LARGE SCALE GENOMIC DNA]</scope>
</reference>
<name>D8S1H1_SELML</name>
<dbReference type="Proteomes" id="UP000001514">
    <property type="component" value="Unassembled WGS sequence"/>
</dbReference>
<evidence type="ECO:0000313" key="1">
    <source>
        <dbReference type="EMBL" id="EFJ21852.1"/>
    </source>
</evidence>
<dbReference type="Gramene" id="EFJ21852">
    <property type="protein sequence ID" value="EFJ21852"/>
    <property type="gene ID" value="SELMODRAFT_417135"/>
</dbReference>
<dbReference type="InParanoid" id="D8S1H1"/>
<gene>
    <name evidence="1" type="ORF">SELMODRAFT_417135</name>
</gene>
<protein>
    <submittedName>
        <fullName evidence="1">Uncharacterized protein</fullName>
    </submittedName>
</protein>
<dbReference type="EMBL" id="GL377598">
    <property type="protein sequence ID" value="EFJ21852.1"/>
    <property type="molecule type" value="Genomic_DNA"/>
</dbReference>
<dbReference type="HOGENOM" id="CLU_1761928_0_0_1"/>